<evidence type="ECO:0000256" key="1">
    <source>
        <dbReference type="ARBA" id="ARBA00022603"/>
    </source>
</evidence>
<proteinExistence type="predicted"/>
<dbReference type="SUPFAM" id="SSF75217">
    <property type="entry name" value="alpha/beta knot"/>
    <property type="match status" value="1"/>
</dbReference>
<dbReference type="GO" id="GO:0006396">
    <property type="term" value="P:RNA processing"/>
    <property type="evidence" value="ECO:0007669"/>
    <property type="project" value="InterPro"/>
</dbReference>
<dbReference type="GO" id="GO:0005829">
    <property type="term" value="C:cytosol"/>
    <property type="evidence" value="ECO:0007669"/>
    <property type="project" value="TreeGrafter"/>
</dbReference>
<dbReference type="SUPFAM" id="SSF55315">
    <property type="entry name" value="L30e-like"/>
    <property type="match status" value="1"/>
</dbReference>
<accession>A0A845MDW2</accession>
<dbReference type="Gene3D" id="3.30.1330.30">
    <property type="match status" value="1"/>
</dbReference>
<dbReference type="PANTHER" id="PTHR46429">
    <property type="entry name" value="23S RRNA (GUANOSINE-2'-O-)-METHYLTRANSFERASE RLMB"/>
    <property type="match status" value="1"/>
</dbReference>
<protein>
    <submittedName>
        <fullName evidence="5">23S rRNA (Guanosine(2251)-2'-O)-methyltransferase RlmB</fullName>
    </submittedName>
</protein>
<dbReference type="InterPro" id="IPR001537">
    <property type="entry name" value="SpoU_MeTrfase"/>
</dbReference>
<evidence type="ECO:0000259" key="4">
    <source>
        <dbReference type="SMART" id="SM00967"/>
    </source>
</evidence>
<dbReference type="InterPro" id="IPR029064">
    <property type="entry name" value="Ribosomal_eL30-like_sf"/>
</dbReference>
<evidence type="ECO:0000313" key="6">
    <source>
        <dbReference type="Proteomes" id="UP000445696"/>
    </source>
</evidence>
<name>A0A845MDW2_9PROT</name>
<keyword evidence="2 5" id="KW-0808">Transferase</keyword>
<feature type="compositionally biased region" description="Basic residues" evidence="3">
    <location>
        <begin position="1"/>
        <end position="12"/>
    </location>
</feature>
<dbReference type="OrthoDB" id="9785673at2"/>
<dbReference type="GO" id="GO:0008173">
    <property type="term" value="F:RNA methyltransferase activity"/>
    <property type="evidence" value="ECO:0007669"/>
    <property type="project" value="InterPro"/>
</dbReference>
<dbReference type="RefSeq" id="WP_161338487.1">
    <property type="nucleotide sequence ID" value="NZ_JBHSDG010000006.1"/>
</dbReference>
<dbReference type="GO" id="GO:0032259">
    <property type="term" value="P:methylation"/>
    <property type="evidence" value="ECO:0007669"/>
    <property type="project" value="UniProtKB-KW"/>
</dbReference>
<sequence>MSRSKQANRRPQKPSAQAGKVGHRAARGGKASGTEEYWLYGDHAVLAALANPKRKLRRLVVTRSKFEGLDPETKGRIEETIAPEFFEKEAIAALLPENAIHQGIALLPAPLAEPAIEDLPDRQTAGPFIVALLDQVTDPQNVGAILRSAAAFNIQALIVPDRHSPPITGVLAKAASGAVESVPMIRVGNLSRALDQLADRGFWRIGLDGHAGQDLDQAAAGLEKVAIVLGSEGKGLRHLTAEKCDLLARLPISDRIESLNVSNAAAIAFYELARASRIS</sequence>
<dbReference type="Pfam" id="PF08032">
    <property type="entry name" value="SpoU_sub_bind"/>
    <property type="match status" value="1"/>
</dbReference>
<gene>
    <name evidence="5" type="primary">rlmB</name>
    <name evidence="5" type="ORF">GQF03_06970</name>
</gene>
<dbReference type="PANTHER" id="PTHR46429:SF1">
    <property type="entry name" value="23S RRNA (GUANOSINE-2'-O-)-METHYLTRANSFERASE RLMB"/>
    <property type="match status" value="1"/>
</dbReference>
<comment type="caution">
    <text evidence="5">The sequence shown here is derived from an EMBL/GenBank/DDBJ whole genome shotgun (WGS) entry which is preliminary data.</text>
</comment>
<evidence type="ECO:0000256" key="2">
    <source>
        <dbReference type="ARBA" id="ARBA00022679"/>
    </source>
</evidence>
<dbReference type="InterPro" id="IPR029026">
    <property type="entry name" value="tRNA_m1G_MTases_N"/>
</dbReference>
<dbReference type="InterPro" id="IPR029028">
    <property type="entry name" value="Alpha/beta_knot_MTases"/>
</dbReference>
<dbReference type="CDD" id="cd18103">
    <property type="entry name" value="SpoU-like_RlmB"/>
    <property type="match status" value="1"/>
</dbReference>
<dbReference type="NCBIfam" id="TIGR00186">
    <property type="entry name" value="rRNA_methyl_3"/>
    <property type="match status" value="1"/>
</dbReference>
<dbReference type="SMART" id="SM00967">
    <property type="entry name" value="SpoU_sub_bind"/>
    <property type="match status" value="1"/>
</dbReference>
<dbReference type="GO" id="GO:0003723">
    <property type="term" value="F:RNA binding"/>
    <property type="evidence" value="ECO:0007669"/>
    <property type="project" value="InterPro"/>
</dbReference>
<dbReference type="Gene3D" id="3.40.1280.10">
    <property type="match status" value="1"/>
</dbReference>
<dbReference type="InterPro" id="IPR013123">
    <property type="entry name" value="SpoU_subst-bd"/>
</dbReference>
<dbReference type="AlphaFoldDB" id="A0A845MDW2"/>
<reference evidence="5 6" key="1">
    <citation type="journal article" date="2014" name="Int. J. Syst. Evol. Microbiol.">
        <title>Sneathiella chungangensis sp. nov., isolated from a marine sand, and emended description of the genus Sneathiella.</title>
        <authorList>
            <person name="Siamphan C."/>
            <person name="Kim H."/>
            <person name="Lee J.S."/>
            <person name="Kim W."/>
        </authorList>
    </citation>
    <scope>NUCLEOTIDE SEQUENCE [LARGE SCALE GENOMIC DNA]</scope>
    <source>
        <strain evidence="5 6">KCTC 32476</strain>
    </source>
</reference>
<feature type="region of interest" description="Disordered" evidence="3">
    <location>
        <begin position="1"/>
        <end position="27"/>
    </location>
</feature>
<dbReference type="Pfam" id="PF00588">
    <property type="entry name" value="SpoU_methylase"/>
    <property type="match status" value="1"/>
</dbReference>
<evidence type="ECO:0000313" key="5">
    <source>
        <dbReference type="EMBL" id="MZR22069.1"/>
    </source>
</evidence>
<evidence type="ECO:0000256" key="3">
    <source>
        <dbReference type="SAM" id="MobiDB-lite"/>
    </source>
</evidence>
<keyword evidence="1 5" id="KW-0489">Methyltransferase</keyword>
<dbReference type="EMBL" id="WTVA01000002">
    <property type="protein sequence ID" value="MZR22069.1"/>
    <property type="molecule type" value="Genomic_DNA"/>
</dbReference>
<dbReference type="Proteomes" id="UP000445696">
    <property type="component" value="Unassembled WGS sequence"/>
</dbReference>
<organism evidence="5 6">
    <name type="scientific">Sneathiella chungangensis</name>
    <dbReference type="NCBI Taxonomy" id="1418234"/>
    <lineage>
        <taxon>Bacteria</taxon>
        <taxon>Pseudomonadati</taxon>
        <taxon>Pseudomonadota</taxon>
        <taxon>Alphaproteobacteria</taxon>
        <taxon>Sneathiellales</taxon>
        <taxon>Sneathiellaceae</taxon>
        <taxon>Sneathiella</taxon>
    </lineage>
</organism>
<keyword evidence="6" id="KW-1185">Reference proteome</keyword>
<feature type="domain" description="RNA 2-O ribose methyltransferase substrate binding" evidence="4">
    <location>
        <begin position="38"/>
        <end position="114"/>
    </location>
</feature>
<dbReference type="InterPro" id="IPR004441">
    <property type="entry name" value="rRNA_MeTrfase_TrmH"/>
</dbReference>